<feature type="transmembrane region" description="Helical" evidence="1">
    <location>
        <begin position="36"/>
        <end position="56"/>
    </location>
</feature>
<proteinExistence type="predicted"/>
<keyword evidence="1" id="KW-0812">Transmembrane</keyword>
<dbReference type="KEGG" id="sre:PTSG_03523"/>
<evidence type="ECO:0000313" key="3">
    <source>
        <dbReference type="Proteomes" id="UP000007799"/>
    </source>
</evidence>
<evidence type="ECO:0000313" key="2">
    <source>
        <dbReference type="EMBL" id="EGD82892.1"/>
    </source>
</evidence>
<dbReference type="InParanoid" id="F2U5V1"/>
<dbReference type="AlphaFoldDB" id="F2U5V1"/>
<reference evidence="2" key="1">
    <citation type="submission" date="2009-08" db="EMBL/GenBank/DDBJ databases">
        <title>Annotation of Salpingoeca rosetta.</title>
        <authorList>
            <consortium name="The Broad Institute Genome Sequencing Platform"/>
            <person name="Russ C."/>
            <person name="Cuomo C."/>
            <person name="Burger G."/>
            <person name="Gray M.W."/>
            <person name="Holland P.W.H."/>
            <person name="King N."/>
            <person name="Lang F.B.F."/>
            <person name="Roger A.J."/>
            <person name="Ruiz-Trillo I."/>
            <person name="Young S.K."/>
            <person name="Zeng Q."/>
            <person name="Gargeya S."/>
            <person name="Alvarado L."/>
            <person name="Berlin A."/>
            <person name="Chapman S.B."/>
            <person name="Chen Z."/>
            <person name="Freedman E."/>
            <person name="Gellesch M."/>
            <person name="Goldberg J."/>
            <person name="Griggs A."/>
            <person name="Gujja S."/>
            <person name="Heilman E."/>
            <person name="Heiman D."/>
            <person name="Howarth C."/>
            <person name="Mehta T."/>
            <person name="Neiman D."/>
            <person name="Pearson M."/>
            <person name="Roberts A."/>
            <person name="Saif S."/>
            <person name="Shea T."/>
            <person name="Shenoy N."/>
            <person name="Sisk P."/>
            <person name="Stolte C."/>
            <person name="Sykes S."/>
            <person name="White J."/>
            <person name="Yandava C."/>
            <person name="Haas B."/>
            <person name="Nusbaum C."/>
            <person name="Birren B."/>
        </authorList>
    </citation>
    <scope>NUCLEOTIDE SEQUENCE [LARGE SCALE GENOMIC DNA]</scope>
    <source>
        <strain evidence="2">ATCC 50818</strain>
    </source>
</reference>
<evidence type="ECO:0000256" key="1">
    <source>
        <dbReference type="SAM" id="Phobius"/>
    </source>
</evidence>
<dbReference type="RefSeq" id="XP_004995256.1">
    <property type="nucleotide sequence ID" value="XM_004995199.1"/>
</dbReference>
<dbReference type="Proteomes" id="UP000007799">
    <property type="component" value="Unassembled WGS sequence"/>
</dbReference>
<accession>F2U5V1</accession>
<name>F2U5V1_SALR5</name>
<sequence>MPIAATKLDISREQHTEEIPASCYFTPRTVRDLLCYYAFILFVTSFLWFAGLYLWAIHDNKDEERVGMGLTIAGIVVGGGAILVITSICLCNCNKPLPETEDKDDDIEMQEK</sequence>
<dbReference type="GeneID" id="16075837"/>
<feature type="transmembrane region" description="Helical" evidence="1">
    <location>
        <begin position="68"/>
        <end position="88"/>
    </location>
</feature>
<keyword evidence="1" id="KW-0472">Membrane</keyword>
<dbReference type="EMBL" id="GL832962">
    <property type="protein sequence ID" value="EGD82892.1"/>
    <property type="molecule type" value="Genomic_DNA"/>
</dbReference>
<protein>
    <submittedName>
        <fullName evidence="2">Uncharacterized protein</fullName>
    </submittedName>
</protein>
<keyword evidence="3" id="KW-1185">Reference proteome</keyword>
<organism evidence="3">
    <name type="scientific">Salpingoeca rosetta (strain ATCC 50818 / BSB-021)</name>
    <dbReference type="NCBI Taxonomy" id="946362"/>
    <lineage>
        <taxon>Eukaryota</taxon>
        <taxon>Choanoflagellata</taxon>
        <taxon>Craspedida</taxon>
        <taxon>Salpingoecidae</taxon>
        <taxon>Salpingoeca</taxon>
    </lineage>
</organism>
<gene>
    <name evidence="2" type="ORF">PTSG_03523</name>
</gene>
<keyword evidence="1" id="KW-1133">Transmembrane helix</keyword>